<dbReference type="Proteomes" id="UP001500724">
    <property type="component" value="Unassembled WGS sequence"/>
</dbReference>
<evidence type="ECO:0000256" key="1">
    <source>
        <dbReference type="SAM" id="MobiDB-lite"/>
    </source>
</evidence>
<evidence type="ECO:0008006" key="4">
    <source>
        <dbReference type="Google" id="ProtNLM"/>
    </source>
</evidence>
<name>A0ABP3T5F5_9ACTN</name>
<protein>
    <recommendedName>
        <fullName evidence="4">Secreted protein</fullName>
    </recommendedName>
</protein>
<comment type="caution">
    <text evidence="2">The sequence shown here is derived from an EMBL/GenBank/DDBJ whole genome shotgun (WGS) entry which is preliminary data.</text>
</comment>
<organism evidence="2 3">
    <name type="scientific">Streptomyces thermocarboxydovorans</name>
    <dbReference type="NCBI Taxonomy" id="59298"/>
    <lineage>
        <taxon>Bacteria</taxon>
        <taxon>Bacillati</taxon>
        <taxon>Actinomycetota</taxon>
        <taxon>Actinomycetes</taxon>
        <taxon>Kitasatosporales</taxon>
        <taxon>Streptomycetaceae</taxon>
        <taxon>Streptomyces</taxon>
    </lineage>
</organism>
<feature type="compositionally biased region" description="Polar residues" evidence="1">
    <location>
        <begin position="1"/>
        <end position="11"/>
    </location>
</feature>
<keyword evidence="3" id="KW-1185">Reference proteome</keyword>
<evidence type="ECO:0000313" key="3">
    <source>
        <dbReference type="Proteomes" id="UP001500724"/>
    </source>
</evidence>
<dbReference type="EMBL" id="BAAAGU010000100">
    <property type="protein sequence ID" value="GAA0671192.1"/>
    <property type="molecule type" value="Genomic_DNA"/>
</dbReference>
<accession>A0ABP3T5F5</accession>
<evidence type="ECO:0000313" key="2">
    <source>
        <dbReference type="EMBL" id="GAA0671192.1"/>
    </source>
</evidence>
<feature type="region of interest" description="Disordered" evidence="1">
    <location>
        <begin position="1"/>
        <end position="39"/>
    </location>
</feature>
<sequence length="109" mass="11892">MRLTLQSSRSLPLSPFGGPAHPGPPRTERHPVVSHPIPPSRHMATEAAAWATVLVRRHLVYAMVPVPTGQWLVQQVPNGPVQLLHGPASVIDLAATIQRQLRTARPDSR</sequence>
<gene>
    <name evidence="2" type="ORF">GCM10009535_58660</name>
</gene>
<proteinExistence type="predicted"/>
<reference evidence="3" key="1">
    <citation type="journal article" date="2019" name="Int. J. Syst. Evol. Microbiol.">
        <title>The Global Catalogue of Microorganisms (GCM) 10K type strain sequencing project: providing services to taxonomists for standard genome sequencing and annotation.</title>
        <authorList>
            <consortium name="The Broad Institute Genomics Platform"/>
            <consortium name="The Broad Institute Genome Sequencing Center for Infectious Disease"/>
            <person name="Wu L."/>
            <person name="Ma J."/>
        </authorList>
    </citation>
    <scope>NUCLEOTIDE SEQUENCE [LARGE SCALE GENOMIC DNA]</scope>
    <source>
        <strain evidence="3">JCM 10367</strain>
    </source>
</reference>